<proteinExistence type="predicted"/>
<protein>
    <recommendedName>
        <fullName evidence="9">Sulfite oxidase</fullName>
    </recommendedName>
</protein>
<dbReference type="AlphaFoldDB" id="A0A1J9Q4S4"/>
<keyword evidence="2" id="KW-0500">Molybdenum</keyword>
<dbReference type="Pfam" id="PF00174">
    <property type="entry name" value="Oxidored_molyb"/>
    <property type="match status" value="1"/>
</dbReference>
<dbReference type="GO" id="GO:0043546">
    <property type="term" value="F:molybdopterin cofactor binding"/>
    <property type="evidence" value="ECO:0007669"/>
    <property type="project" value="TreeGrafter"/>
</dbReference>
<dbReference type="Proteomes" id="UP000242791">
    <property type="component" value="Unassembled WGS sequence"/>
</dbReference>
<evidence type="ECO:0000259" key="6">
    <source>
        <dbReference type="Pfam" id="PF03404"/>
    </source>
</evidence>
<dbReference type="InterPro" id="IPR000572">
    <property type="entry name" value="OxRdtase_Mopterin-bd_dom"/>
</dbReference>
<dbReference type="PANTHER" id="PTHR19372:SF7">
    <property type="entry name" value="SULFITE OXIDASE, MITOCHONDRIAL"/>
    <property type="match status" value="1"/>
</dbReference>
<dbReference type="InterPro" id="IPR036374">
    <property type="entry name" value="OxRdtase_Mopterin-bd_sf"/>
</dbReference>
<dbReference type="SUPFAM" id="SSF81296">
    <property type="entry name" value="E set domains"/>
    <property type="match status" value="1"/>
</dbReference>
<evidence type="ECO:0000259" key="5">
    <source>
        <dbReference type="Pfam" id="PF00174"/>
    </source>
</evidence>
<feature type="domain" description="Moybdenum cofactor oxidoreductase dimerisation" evidence="6">
    <location>
        <begin position="367"/>
        <end position="488"/>
    </location>
</feature>
<reference evidence="7 8" key="1">
    <citation type="submission" date="2015-08" db="EMBL/GenBank/DDBJ databases">
        <title>Emmonsia species relationships and genome sequence.</title>
        <authorList>
            <person name="Cuomo C.A."/>
            <person name="Schwartz I.S."/>
            <person name="Kenyon C."/>
            <person name="De Hoog G.S."/>
            <person name="Govender N.P."/>
            <person name="Botha A."/>
            <person name="Moreno L."/>
            <person name="De Vries M."/>
            <person name="Munoz J.F."/>
            <person name="Stielow J.B."/>
        </authorList>
    </citation>
    <scope>NUCLEOTIDE SEQUENCE [LARGE SCALE GENOMIC DNA]</scope>
    <source>
        <strain evidence="7 8">EI222</strain>
    </source>
</reference>
<dbReference type="EMBL" id="LGTZ01000777">
    <property type="protein sequence ID" value="OJD23504.1"/>
    <property type="molecule type" value="Genomic_DNA"/>
</dbReference>
<gene>
    <name evidence="7" type="ORF">ACJ73_05137</name>
</gene>
<dbReference type="Pfam" id="PF03404">
    <property type="entry name" value="Mo-co_dimer"/>
    <property type="match status" value="1"/>
</dbReference>
<evidence type="ECO:0008006" key="9">
    <source>
        <dbReference type="Google" id="ProtNLM"/>
    </source>
</evidence>
<comment type="cofactor">
    <cofactor evidence="1">
        <name>Mo-molybdopterin</name>
        <dbReference type="ChEBI" id="CHEBI:71302"/>
    </cofactor>
</comment>
<evidence type="ECO:0000256" key="3">
    <source>
        <dbReference type="ARBA" id="ARBA00022723"/>
    </source>
</evidence>
<dbReference type="Gene3D" id="3.90.420.10">
    <property type="entry name" value="Oxidoreductase, molybdopterin-binding domain"/>
    <property type="match status" value="1"/>
</dbReference>
<dbReference type="GO" id="GO:0006790">
    <property type="term" value="P:sulfur compound metabolic process"/>
    <property type="evidence" value="ECO:0007669"/>
    <property type="project" value="TreeGrafter"/>
</dbReference>
<evidence type="ECO:0000313" key="7">
    <source>
        <dbReference type="EMBL" id="OJD23504.1"/>
    </source>
</evidence>
<keyword evidence="4" id="KW-0560">Oxidoreductase</keyword>
<dbReference type="Gene3D" id="2.60.40.650">
    <property type="match status" value="1"/>
</dbReference>
<organism evidence="7 8">
    <name type="scientific">Blastomyces percursus</name>
    <dbReference type="NCBI Taxonomy" id="1658174"/>
    <lineage>
        <taxon>Eukaryota</taxon>
        <taxon>Fungi</taxon>
        <taxon>Dikarya</taxon>
        <taxon>Ascomycota</taxon>
        <taxon>Pezizomycotina</taxon>
        <taxon>Eurotiomycetes</taxon>
        <taxon>Eurotiomycetidae</taxon>
        <taxon>Onygenales</taxon>
        <taxon>Ajellomycetaceae</taxon>
        <taxon>Blastomyces</taxon>
    </lineage>
</organism>
<dbReference type="STRING" id="1658174.A0A1J9Q4S4"/>
<dbReference type="GO" id="GO:0020037">
    <property type="term" value="F:heme binding"/>
    <property type="evidence" value="ECO:0007669"/>
    <property type="project" value="TreeGrafter"/>
</dbReference>
<name>A0A1J9Q4S4_9EURO</name>
<evidence type="ECO:0000256" key="2">
    <source>
        <dbReference type="ARBA" id="ARBA00022505"/>
    </source>
</evidence>
<dbReference type="VEuPathDB" id="FungiDB:ACJ73_05137"/>
<dbReference type="GO" id="GO:0008482">
    <property type="term" value="F:sulfite oxidase activity"/>
    <property type="evidence" value="ECO:0007669"/>
    <property type="project" value="TreeGrafter"/>
</dbReference>
<dbReference type="GO" id="GO:0030151">
    <property type="term" value="F:molybdenum ion binding"/>
    <property type="evidence" value="ECO:0007669"/>
    <property type="project" value="InterPro"/>
</dbReference>
<accession>A0A1J9Q4S4</accession>
<keyword evidence="3" id="KW-0479">Metal-binding</keyword>
<feature type="domain" description="Oxidoreductase molybdopterin-binding" evidence="5">
    <location>
        <begin position="121"/>
        <end position="340"/>
    </location>
</feature>
<keyword evidence="8" id="KW-1185">Reference proteome</keyword>
<dbReference type="SUPFAM" id="SSF56524">
    <property type="entry name" value="Oxidoreductase molybdopterin-binding domain"/>
    <property type="match status" value="1"/>
</dbReference>
<evidence type="ECO:0000256" key="1">
    <source>
        <dbReference type="ARBA" id="ARBA00001924"/>
    </source>
</evidence>
<dbReference type="OrthoDB" id="432685at2759"/>
<dbReference type="InterPro" id="IPR005066">
    <property type="entry name" value="MoCF_OxRdtse_dimer"/>
</dbReference>
<comment type="caution">
    <text evidence="7">The sequence shown here is derived from an EMBL/GenBank/DDBJ whole genome shotgun (WGS) entry which is preliminary data.</text>
</comment>
<dbReference type="GO" id="GO:0005739">
    <property type="term" value="C:mitochondrion"/>
    <property type="evidence" value="ECO:0007669"/>
    <property type="project" value="TreeGrafter"/>
</dbReference>
<evidence type="ECO:0000313" key="8">
    <source>
        <dbReference type="Proteomes" id="UP000242791"/>
    </source>
</evidence>
<dbReference type="PRINTS" id="PR00407">
    <property type="entry name" value="EUMOPTERIN"/>
</dbReference>
<dbReference type="InterPro" id="IPR008335">
    <property type="entry name" value="Mopterin_OxRdtase_euk"/>
</dbReference>
<dbReference type="PANTHER" id="PTHR19372">
    <property type="entry name" value="SULFITE REDUCTASE"/>
    <property type="match status" value="1"/>
</dbReference>
<dbReference type="InterPro" id="IPR014756">
    <property type="entry name" value="Ig_E-set"/>
</dbReference>
<evidence type="ECO:0000256" key="4">
    <source>
        <dbReference type="ARBA" id="ARBA00023002"/>
    </source>
</evidence>
<sequence>MHNRESSTLWTLQPPSALSDLASSNGLLEAQSTAREAAEPRSSPARAGVEPRLRALCGASPQPSCDIQTCLSPYNYTHLHTSYVPPTCLLPCSLHATPTQLTDIAPLSFITPAPDAYNRNHSAIPDLDAASHVVSVGGDVTNPLRLSIDQLLHDFPQHEVLAALQCAGNRRHTMRTKLKEVVGLDWMDGAIMNCSWRGPRLRDVLLKAGVKGYTANSDDVSENTKGRTDGMTNGAVHGAVTRLKGLNAHFSSMKHPEMHVSFACDQALCEDDSYYGGSIELWRAMALDREVILALEMNGKPLEPAYGYPVRVVAPGVAGARWVKWLDTIFVGPYESPNFYQQHDYKILPPEAITWEIAESYWSKVPAMQCMPVNSVVAVPDDDETVRLPPSGKLEVKGFAVPHGAEGPVRRVEVSADGGKTWVDAELNHGADSFNKGGSKWAWVLWRAEVRVEKGRNLTIYSRATDAGGNTQQQTSPWNLRGVGYNGYGASWNVSVV</sequence>